<feature type="signal peptide" evidence="3">
    <location>
        <begin position="1"/>
        <end position="21"/>
    </location>
</feature>
<feature type="chain" id="PRO_5027078735" evidence="3">
    <location>
        <begin position="22"/>
        <end position="210"/>
    </location>
</feature>
<dbReference type="InterPro" id="IPR027385">
    <property type="entry name" value="Beta-barrel_OMP"/>
</dbReference>
<proteinExistence type="predicted"/>
<evidence type="ECO:0000256" key="3">
    <source>
        <dbReference type="SAM" id="SignalP"/>
    </source>
</evidence>
<dbReference type="Gene3D" id="2.40.160.20">
    <property type="match status" value="1"/>
</dbReference>
<gene>
    <name evidence="5" type="ORF">F9B74_07760</name>
</gene>
<evidence type="ECO:0000259" key="4">
    <source>
        <dbReference type="Pfam" id="PF13505"/>
    </source>
</evidence>
<keyword evidence="6" id="KW-1185">Reference proteome</keyword>
<comment type="caution">
    <text evidence="5">The sequence shown here is derived from an EMBL/GenBank/DDBJ whole genome shotgun (WGS) entry which is preliminary data.</text>
</comment>
<comment type="subcellular location">
    <subcellularLocation>
        <location evidence="1">Cell outer membrane</location>
    </subcellularLocation>
</comment>
<keyword evidence="2 3" id="KW-0732">Signal</keyword>
<protein>
    <submittedName>
        <fullName evidence="5">Porin family protein</fullName>
    </submittedName>
</protein>
<dbReference type="RefSeq" id="WP_163764686.1">
    <property type="nucleotide sequence ID" value="NZ_JAAGYR010000014.1"/>
</dbReference>
<dbReference type="EMBL" id="JAAGYR010000014">
    <property type="protein sequence ID" value="NEN76216.1"/>
    <property type="molecule type" value="Genomic_DNA"/>
</dbReference>
<accession>A0A6L9Y792</accession>
<dbReference type="AlphaFoldDB" id="A0A6L9Y792"/>
<evidence type="ECO:0000313" key="5">
    <source>
        <dbReference type="EMBL" id="NEN76216.1"/>
    </source>
</evidence>
<dbReference type="Proteomes" id="UP000477651">
    <property type="component" value="Unassembled WGS sequence"/>
</dbReference>
<dbReference type="InterPro" id="IPR011250">
    <property type="entry name" value="OMP/PagP_B-barrel"/>
</dbReference>
<dbReference type="Pfam" id="PF13505">
    <property type="entry name" value="OMP_b-brl"/>
    <property type="match status" value="1"/>
</dbReference>
<feature type="domain" description="Outer membrane protein beta-barrel" evidence="4">
    <location>
        <begin position="8"/>
        <end position="210"/>
    </location>
</feature>
<organism evidence="5 6">
    <name type="scientific">Pelistega ratti</name>
    <dbReference type="NCBI Taxonomy" id="2652177"/>
    <lineage>
        <taxon>Bacteria</taxon>
        <taxon>Pseudomonadati</taxon>
        <taxon>Pseudomonadota</taxon>
        <taxon>Betaproteobacteria</taxon>
        <taxon>Burkholderiales</taxon>
        <taxon>Alcaligenaceae</taxon>
        <taxon>Pelistega</taxon>
    </lineage>
</organism>
<dbReference type="GO" id="GO:0009279">
    <property type="term" value="C:cell outer membrane"/>
    <property type="evidence" value="ECO:0007669"/>
    <property type="project" value="UniProtKB-SubCell"/>
</dbReference>
<reference evidence="5 6" key="1">
    <citation type="submission" date="2020-02" db="EMBL/GenBank/DDBJ databases">
        <title>Pelistega sp. NLN82 were isolated from wild rodents of the Hainan Island.</title>
        <authorList>
            <person name="Niu N."/>
            <person name="Zhou J."/>
        </authorList>
    </citation>
    <scope>NUCLEOTIDE SEQUENCE [LARGE SCALE GENOMIC DNA]</scope>
    <source>
        <strain evidence="5 6">NLN82</strain>
    </source>
</reference>
<evidence type="ECO:0000256" key="2">
    <source>
        <dbReference type="ARBA" id="ARBA00022729"/>
    </source>
</evidence>
<name>A0A6L9Y792_9BURK</name>
<sequence length="210" mass="23550">MIKKHLLALTLVGLISSPTYAADTFTGFGLGVDISSSKYSTFESISFKRTTGLGLVADYGFDFGGSNFVGIIEAKVKLNKEKILNDRYHHIEDEYSFVSGHHKVQEKIRFTLSYLQGYRVTDNFLPYVKVGYSSAKLKSEDNFKEVDAQSTTYDSEYASGKGKGLLYGIGFKYAATKNIELGAEYARSNVKFKSDKFKKNTFSINAIYRF</sequence>
<evidence type="ECO:0000256" key="1">
    <source>
        <dbReference type="ARBA" id="ARBA00004442"/>
    </source>
</evidence>
<evidence type="ECO:0000313" key="6">
    <source>
        <dbReference type="Proteomes" id="UP000477651"/>
    </source>
</evidence>
<dbReference type="SUPFAM" id="SSF56925">
    <property type="entry name" value="OMPA-like"/>
    <property type="match status" value="1"/>
</dbReference>